<dbReference type="OrthoDB" id="6282848at2759"/>
<gene>
    <name evidence="10" type="ORF">BOX15_Mlig023540g4</name>
</gene>
<dbReference type="Pfam" id="PF15086">
    <property type="entry name" value="UPF0542"/>
    <property type="match status" value="1"/>
</dbReference>
<keyword evidence="5 9" id="KW-1133">Transmembrane helix</keyword>
<evidence type="ECO:0000256" key="8">
    <source>
        <dbReference type="SAM" id="MobiDB-lite"/>
    </source>
</evidence>
<evidence type="ECO:0000256" key="5">
    <source>
        <dbReference type="ARBA" id="ARBA00022989"/>
    </source>
</evidence>
<evidence type="ECO:0000256" key="4">
    <source>
        <dbReference type="ARBA" id="ARBA00022692"/>
    </source>
</evidence>
<dbReference type="AlphaFoldDB" id="A0A267EJ45"/>
<accession>A0A267EJ45</accession>
<evidence type="ECO:0000256" key="6">
    <source>
        <dbReference type="ARBA" id="ARBA00023054"/>
    </source>
</evidence>
<dbReference type="EMBL" id="NIVC01002027">
    <property type="protein sequence ID" value="PAA61496.1"/>
    <property type="molecule type" value="Genomic_DNA"/>
</dbReference>
<evidence type="ECO:0000256" key="3">
    <source>
        <dbReference type="ARBA" id="ARBA00017904"/>
    </source>
</evidence>
<sequence>MASSADPSKSAADGDNFASDKASQPGVDQMIDAIDDGTWGGWIKKHLAMLLVYAANNPTTFVYYVLIVMSPLLILSAICAYKLAKEIEQRNKDQKRKQRRDANIKKSRSKKDN</sequence>
<evidence type="ECO:0000313" key="10">
    <source>
        <dbReference type="EMBL" id="PAA61496.1"/>
    </source>
</evidence>
<keyword evidence="7 9" id="KW-0472">Membrane</keyword>
<keyword evidence="4 9" id="KW-0812">Transmembrane</keyword>
<comment type="caution">
    <text evidence="10">The sequence shown here is derived from an EMBL/GenBank/DDBJ whole genome shotgun (WGS) entry which is preliminary data.</text>
</comment>
<evidence type="ECO:0000256" key="2">
    <source>
        <dbReference type="ARBA" id="ARBA00006758"/>
    </source>
</evidence>
<name>A0A267EJ45_9PLAT</name>
<keyword evidence="11" id="KW-1185">Reference proteome</keyword>
<feature type="compositionally biased region" description="Low complexity" evidence="8">
    <location>
        <begin position="1"/>
        <end position="15"/>
    </location>
</feature>
<evidence type="ECO:0000256" key="7">
    <source>
        <dbReference type="ARBA" id="ARBA00023136"/>
    </source>
</evidence>
<dbReference type="PANTHER" id="PTHR28644:SF1">
    <property type="entry name" value="SMALL INTEGRAL MEMBRANE PROTEIN 15"/>
    <property type="match status" value="1"/>
</dbReference>
<feature type="transmembrane region" description="Helical" evidence="9">
    <location>
        <begin position="61"/>
        <end position="84"/>
    </location>
</feature>
<organism evidence="10 11">
    <name type="scientific">Macrostomum lignano</name>
    <dbReference type="NCBI Taxonomy" id="282301"/>
    <lineage>
        <taxon>Eukaryota</taxon>
        <taxon>Metazoa</taxon>
        <taxon>Spiralia</taxon>
        <taxon>Lophotrochozoa</taxon>
        <taxon>Platyhelminthes</taxon>
        <taxon>Rhabditophora</taxon>
        <taxon>Macrostomorpha</taxon>
        <taxon>Macrostomida</taxon>
        <taxon>Macrostomidae</taxon>
        <taxon>Macrostomum</taxon>
    </lineage>
</organism>
<comment type="similarity">
    <text evidence="2">Belongs to the SMIM15 family.</text>
</comment>
<comment type="subcellular location">
    <subcellularLocation>
        <location evidence="1">Membrane</location>
        <topology evidence="1">Single-pass membrane protein</topology>
    </subcellularLocation>
</comment>
<evidence type="ECO:0000256" key="9">
    <source>
        <dbReference type="SAM" id="Phobius"/>
    </source>
</evidence>
<protein>
    <recommendedName>
        <fullName evidence="3">Small integral membrane protein 15</fullName>
    </recommendedName>
</protein>
<feature type="compositionally biased region" description="Basic and acidic residues" evidence="8">
    <location>
        <begin position="100"/>
        <end position="113"/>
    </location>
</feature>
<proteinExistence type="inferred from homology"/>
<feature type="region of interest" description="Disordered" evidence="8">
    <location>
        <begin position="1"/>
        <end position="24"/>
    </location>
</feature>
<reference evidence="10 11" key="1">
    <citation type="submission" date="2017-06" db="EMBL/GenBank/DDBJ databases">
        <title>A platform for efficient transgenesis in Macrostomum lignano, a flatworm model organism for stem cell research.</title>
        <authorList>
            <person name="Berezikov E."/>
        </authorList>
    </citation>
    <scope>NUCLEOTIDE SEQUENCE [LARGE SCALE GENOMIC DNA]</scope>
    <source>
        <strain evidence="10">DV1</strain>
        <tissue evidence="10">Whole organism</tissue>
    </source>
</reference>
<dbReference type="PANTHER" id="PTHR28644">
    <property type="entry name" value="SMALL INTEGRAL MEMBRANE PROTEIN 15"/>
    <property type="match status" value="1"/>
</dbReference>
<evidence type="ECO:0000313" key="11">
    <source>
        <dbReference type="Proteomes" id="UP000215902"/>
    </source>
</evidence>
<evidence type="ECO:0000256" key="1">
    <source>
        <dbReference type="ARBA" id="ARBA00004167"/>
    </source>
</evidence>
<feature type="region of interest" description="Disordered" evidence="8">
    <location>
        <begin position="89"/>
        <end position="113"/>
    </location>
</feature>
<keyword evidence="6" id="KW-0175">Coiled coil</keyword>
<dbReference type="InterPro" id="IPR027877">
    <property type="entry name" value="Smim15"/>
</dbReference>
<dbReference type="Proteomes" id="UP000215902">
    <property type="component" value="Unassembled WGS sequence"/>
</dbReference>
<dbReference type="GO" id="GO:0016020">
    <property type="term" value="C:membrane"/>
    <property type="evidence" value="ECO:0007669"/>
    <property type="project" value="UniProtKB-SubCell"/>
</dbReference>